<evidence type="ECO:0000313" key="2">
    <source>
        <dbReference type="Proteomes" id="UP000006693"/>
    </source>
</evidence>
<keyword evidence="2" id="KW-1185">Reference proteome</keyword>
<dbReference type="KEGG" id="bma:BMA0653"/>
<accession>A0A0H2WJC9</accession>
<organism evidence="1 2">
    <name type="scientific">Burkholderia mallei (strain ATCC 23344)</name>
    <dbReference type="NCBI Taxonomy" id="243160"/>
    <lineage>
        <taxon>Bacteria</taxon>
        <taxon>Pseudomonadati</taxon>
        <taxon>Pseudomonadota</taxon>
        <taxon>Betaproteobacteria</taxon>
        <taxon>Burkholderiales</taxon>
        <taxon>Burkholderiaceae</taxon>
        <taxon>Burkholderia</taxon>
        <taxon>pseudomallei group</taxon>
    </lineage>
</organism>
<sequence>MLRIPFGFRVGAAQGAHAPVSLVEYFKRRSSLRFRENPSTVLSKPN</sequence>
<dbReference type="Proteomes" id="UP000006693">
    <property type="component" value="Chromosome 1"/>
</dbReference>
<gene>
    <name evidence="1" type="ordered locus">BMA0653</name>
</gene>
<dbReference type="AlphaFoldDB" id="A0A0H2WJC9"/>
<proteinExistence type="predicted"/>
<dbReference type="HOGENOM" id="CLU_3181239_0_0_4"/>
<name>A0A0H2WJC9_BURMA</name>
<evidence type="ECO:0000313" key="1">
    <source>
        <dbReference type="EMBL" id="AAU49657.1"/>
    </source>
</evidence>
<reference evidence="1 2" key="1">
    <citation type="journal article" date="2004" name="Proc. Natl. Acad. Sci. U.S.A.">
        <title>Structural flexibility in the Burkholderia mallei genome.</title>
        <authorList>
            <person name="Nierman W.C."/>
            <person name="DeShazer D."/>
            <person name="Kim H.S."/>
            <person name="Tettelin H."/>
            <person name="Nelson K.E."/>
            <person name="Feldblyum T."/>
            <person name="Ulrich R.L."/>
            <person name="Ronning C.M."/>
            <person name="Brinkac L.M."/>
            <person name="Daugherty S.C."/>
            <person name="Davidsen T.D."/>
            <person name="Deboy R.T."/>
            <person name="Dimitrov G."/>
            <person name="Dodson R.J."/>
            <person name="Durkin A.S."/>
            <person name="Gwinn M.L."/>
            <person name="Haft D.H."/>
            <person name="Khouri H."/>
            <person name="Kolonay J.F."/>
            <person name="Madupu R."/>
            <person name="Mohammoud Y."/>
            <person name="Nelson W.C."/>
            <person name="Radune D."/>
            <person name="Romero C.M."/>
            <person name="Sarria S."/>
            <person name="Selengut J."/>
            <person name="Shamblin C."/>
            <person name="Sullivan S.A."/>
            <person name="White O."/>
            <person name="Yu Y."/>
            <person name="Zafar N."/>
            <person name="Zhou L."/>
            <person name="Fraser C.M."/>
        </authorList>
    </citation>
    <scope>NUCLEOTIDE SEQUENCE [LARGE SCALE GENOMIC DNA]</scope>
    <source>
        <strain evidence="1 2">ATCC 23344</strain>
    </source>
</reference>
<dbReference type="PATRIC" id="fig|243160.12.peg.674"/>
<protein>
    <submittedName>
        <fullName evidence="1">Uncharacterized protein</fullName>
    </submittedName>
</protein>
<dbReference type="EMBL" id="CP000010">
    <property type="protein sequence ID" value="AAU49657.1"/>
    <property type="molecule type" value="Genomic_DNA"/>
</dbReference>